<evidence type="ECO:0000256" key="3">
    <source>
        <dbReference type="ARBA" id="ARBA00029447"/>
    </source>
</evidence>
<dbReference type="Gene3D" id="1.10.8.500">
    <property type="entry name" value="HAMP domain in histidine kinase"/>
    <property type="match status" value="1"/>
</dbReference>
<accession>V4RVJ5</accession>
<dbReference type="STRING" id="631454.N177_0354"/>
<dbReference type="eggNOG" id="COG0840">
    <property type="taxonomic scope" value="Bacteria"/>
</dbReference>
<dbReference type="GO" id="GO:0006935">
    <property type="term" value="P:chemotaxis"/>
    <property type="evidence" value="ECO:0007669"/>
    <property type="project" value="UniProtKB-KW"/>
</dbReference>
<dbReference type="SUPFAM" id="SSF58104">
    <property type="entry name" value="Methyl-accepting chemotaxis protein (MCP) signaling domain"/>
    <property type="match status" value="1"/>
</dbReference>
<dbReference type="Pfam" id="PF00015">
    <property type="entry name" value="MCPsignal"/>
    <property type="match status" value="1"/>
</dbReference>
<evidence type="ECO:0000256" key="1">
    <source>
        <dbReference type="ARBA" id="ARBA00004370"/>
    </source>
</evidence>
<feature type="region of interest" description="Disordered" evidence="5">
    <location>
        <begin position="377"/>
        <end position="416"/>
    </location>
</feature>
<dbReference type="InterPro" id="IPR003660">
    <property type="entry name" value="HAMP_dom"/>
</dbReference>
<proteinExistence type="inferred from homology"/>
<protein>
    <submittedName>
        <fullName evidence="8">Methyl-accepting chemotaxis protein</fullName>
    </submittedName>
</protein>
<dbReference type="Proteomes" id="UP000017819">
    <property type="component" value="Unassembled WGS sequence"/>
</dbReference>
<sequence>MMLRLAEGDKTVEVPALGQRDEIGQMAKAVLAFKEAAIEKERVEGEVAEQRQAAEAQRGRSEAMQREAAEQQAVVVSEIGSGLAKLSAGDLTYRIEAAFPGDYRKLKDDFNAAMGQLEEAVRTISHATGAIRSGTGEISQASDDLSRRTEQQAASLEETAAALDQITATVRRTAEGAGHASDVVSRAKQDAEQSGEVVKSAVTAMNAIETSSNQISQIIGVIDEIAFQTNLLALNAGVEAARAGDAGKGFAVVASEVRALAQRSAEAAKEIKTLIETSSNQVADGVDLVGRAGEALTRIVTQVAEINGIVKDISASAQEQATGLAEVNTAVNQMDQVTQQNAAMVEEATAAAHSLSTETDNLVRLVGGFRVGGVQQSAPVRPAARAKTPRPASRPLPVAGNTALKADPAEEGWEEF</sequence>
<dbReference type="PROSITE" id="PS50111">
    <property type="entry name" value="CHEMOTAXIS_TRANSDUC_2"/>
    <property type="match status" value="1"/>
</dbReference>
<dbReference type="CDD" id="cd11386">
    <property type="entry name" value="MCP_signal"/>
    <property type="match status" value="1"/>
</dbReference>
<gene>
    <name evidence="8" type="ORF">N177_0354</name>
</gene>
<evidence type="ECO:0000259" key="7">
    <source>
        <dbReference type="PROSITE" id="PS50885"/>
    </source>
</evidence>
<reference evidence="8 9" key="1">
    <citation type="journal article" date="2014" name="Genome Announc.">
        <title>Draft Genome Sequence of Lutibaculum baratangense Strain AMV1T, Isolated from a Mud Volcano in Andamans, India.</title>
        <authorList>
            <person name="Singh A."/>
            <person name="Sreenivas A."/>
            <person name="Sathyanarayana Reddy G."/>
            <person name="Pinnaka A.K."/>
            <person name="Shivaji S."/>
        </authorList>
    </citation>
    <scope>NUCLEOTIDE SEQUENCE [LARGE SCALE GENOMIC DNA]</scope>
    <source>
        <strain evidence="8 9">AMV1</strain>
    </source>
</reference>
<evidence type="ECO:0000313" key="8">
    <source>
        <dbReference type="EMBL" id="ESR27065.1"/>
    </source>
</evidence>
<feature type="region of interest" description="Disordered" evidence="5">
    <location>
        <begin position="44"/>
        <end position="65"/>
    </location>
</feature>
<dbReference type="GO" id="GO:0004888">
    <property type="term" value="F:transmembrane signaling receptor activity"/>
    <property type="evidence" value="ECO:0007669"/>
    <property type="project" value="InterPro"/>
</dbReference>
<organism evidence="8 9">
    <name type="scientific">Lutibaculum baratangense AMV1</name>
    <dbReference type="NCBI Taxonomy" id="631454"/>
    <lineage>
        <taxon>Bacteria</taxon>
        <taxon>Pseudomonadati</taxon>
        <taxon>Pseudomonadota</taxon>
        <taxon>Alphaproteobacteria</taxon>
        <taxon>Hyphomicrobiales</taxon>
        <taxon>Tepidamorphaceae</taxon>
        <taxon>Lutibaculum</taxon>
    </lineage>
</organism>
<dbReference type="AlphaFoldDB" id="V4RVJ5"/>
<dbReference type="PROSITE" id="PS50885">
    <property type="entry name" value="HAMP"/>
    <property type="match status" value="2"/>
</dbReference>
<evidence type="ECO:0000313" key="9">
    <source>
        <dbReference type="Proteomes" id="UP000017819"/>
    </source>
</evidence>
<dbReference type="Pfam" id="PF00672">
    <property type="entry name" value="HAMP"/>
    <property type="match status" value="1"/>
</dbReference>
<keyword evidence="9" id="KW-1185">Reference proteome</keyword>
<dbReference type="PATRIC" id="fig|631454.5.peg.347"/>
<keyword evidence="2" id="KW-0145">Chemotaxis</keyword>
<dbReference type="FunFam" id="1.10.287.950:FF:000001">
    <property type="entry name" value="Methyl-accepting chemotaxis sensory transducer"/>
    <property type="match status" value="1"/>
</dbReference>
<evidence type="ECO:0000259" key="6">
    <source>
        <dbReference type="PROSITE" id="PS50111"/>
    </source>
</evidence>
<feature type="compositionally biased region" description="Low complexity" evidence="5">
    <location>
        <begin position="377"/>
        <end position="395"/>
    </location>
</feature>
<dbReference type="InterPro" id="IPR051310">
    <property type="entry name" value="MCP_chemotaxis"/>
</dbReference>
<dbReference type="PANTHER" id="PTHR43531:SF11">
    <property type="entry name" value="METHYL-ACCEPTING CHEMOTAXIS PROTEIN 3"/>
    <property type="match status" value="1"/>
</dbReference>
<keyword evidence="4" id="KW-0807">Transducer</keyword>
<feature type="domain" description="HAMP" evidence="7">
    <location>
        <begin position="2"/>
        <end position="42"/>
    </location>
</feature>
<dbReference type="SMART" id="SM00283">
    <property type="entry name" value="MA"/>
    <property type="match status" value="1"/>
</dbReference>
<dbReference type="InterPro" id="IPR004090">
    <property type="entry name" value="Chemotax_Me-accpt_rcpt"/>
</dbReference>
<feature type="domain" description="HAMP" evidence="7">
    <location>
        <begin position="70"/>
        <end position="122"/>
    </location>
</feature>
<feature type="domain" description="Methyl-accepting transducer" evidence="6">
    <location>
        <begin position="127"/>
        <end position="356"/>
    </location>
</feature>
<dbReference type="PANTHER" id="PTHR43531">
    <property type="entry name" value="PROTEIN ICFG"/>
    <property type="match status" value="1"/>
</dbReference>
<comment type="caution">
    <text evidence="8">The sequence shown here is derived from an EMBL/GenBank/DDBJ whole genome shotgun (WGS) entry which is preliminary data.</text>
</comment>
<comment type="subcellular location">
    <subcellularLocation>
        <location evidence="1">Membrane</location>
    </subcellularLocation>
</comment>
<dbReference type="GO" id="GO:0016020">
    <property type="term" value="C:membrane"/>
    <property type="evidence" value="ECO:0007669"/>
    <property type="project" value="UniProtKB-SubCell"/>
</dbReference>
<dbReference type="Gene3D" id="1.10.287.950">
    <property type="entry name" value="Methyl-accepting chemotaxis protein"/>
    <property type="match status" value="1"/>
</dbReference>
<dbReference type="PRINTS" id="PR00260">
    <property type="entry name" value="CHEMTRNSDUCR"/>
</dbReference>
<name>V4RVJ5_9HYPH</name>
<comment type="similarity">
    <text evidence="3">Belongs to the methyl-accepting chemotaxis (MCP) protein family.</text>
</comment>
<evidence type="ECO:0000256" key="5">
    <source>
        <dbReference type="SAM" id="MobiDB-lite"/>
    </source>
</evidence>
<dbReference type="EMBL" id="AWXZ01000010">
    <property type="protein sequence ID" value="ESR27065.1"/>
    <property type="molecule type" value="Genomic_DNA"/>
</dbReference>
<dbReference type="GO" id="GO:0007165">
    <property type="term" value="P:signal transduction"/>
    <property type="evidence" value="ECO:0007669"/>
    <property type="project" value="UniProtKB-KW"/>
</dbReference>
<dbReference type="SMART" id="SM00304">
    <property type="entry name" value="HAMP"/>
    <property type="match status" value="2"/>
</dbReference>
<evidence type="ECO:0000256" key="4">
    <source>
        <dbReference type="PROSITE-ProRule" id="PRU00284"/>
    </source>
</evidence>
<dbReference type="InterPro" id="IPR004089">
    <property type="entry name" value="MCPsignal_dom"/>
</dbReference>
<evidence type="ECO:0000256" key="2">
    <source>
        <dbReference type="ARBA" id="ARBA00022500"/>
    </source>
</evidence>